<dbReference type="SUPFAM" id="SSF116878">
    <property type="entry name" value="TrmE connector domain"/>
    <property type="match status" value="1"/>
</dbReference>
<dbReference type="InterPro" id="IPR031168">
    <property type="entry name" value="G_TrmE"/>
</dbReference>
<dbReference type="InterPro" id="IPR018948">
    <property type="entry name" value="GTP-bd_TrmE_N"/>
</dbReference>
<sequence>MLDGDTIAAIATPPGNGGVGVIRISGPAAPGIAGQLTGKPLPQPRYAQFVSFLEADGRAIDSGLLLYFCAPASFTGEHVVELHGHGGSVVMDMLLRRVLALGARLAEPGEFSRRAFLNDKIDLAQAEAIADLITSSTEQAVRSAQQSLQGVFSEKIAELIDELIELRVFIEAAIDFVDEEIDFLGDGVVAGRIARLQSQIGEIRRTAEQGRLLHDGMTVVLAGKPNAGKSSLLNALAGHDAAIVTDIAGTTRDVLRERIQLDGMPLHVIDTAGLHDSDNPVEQEGIRRARQEIAKADRVLLLIDSSDAAGANLDSELPAGIAVTKVFNKIDLVGGQPRIEDGPQGTEIHLSVRQGLGLDLLKQHLKLSMGFSEGADNVYVARARHIQALQQAAQAVQNGAEQLQHQAHELVAEELRQAQTSLSAITGEFSSDDLLGEIFSSFCIGK</sequence>
<keyword evidence="4 6" id="KW-0630">Potassium</keyword>
<dbReference type="CDD" id="cd14858">
    <property type="entry name" value="TrmE_N"/>
    <property type="match status" value="1"/>
</dbReference>
<keyword evidence="6" id="KW-0479">Metal-binding</keyword>
<reference evidence="8 9" key="1">
    <citation type="submission" date="2016-03" db="EMBL/GenBank/DDBJ databases">
        <authorList>
            <person name="Heylen K."/>
            <person name="De Vos P."/>
            <person name="Vekeman B."/>
        </authorList>
    </citation>
    <scope>NUCLEOTIDE SEQUENCE [LARGE SCALE GENOMIC DNA]</scope>
    <source>
        <strain evidence="8 9">R-49807</strain>
    </source>
</reference>
<feature type="binding site" evidence="6">
    <location>
        <position position="251"/>
    </location>
    <ligand>
        <name>Mg(2+)</name>
        <dbReference type="ChEBI" id="CHEBI:18420"/>
    </ligand>
</feature>
<keyword evidence="6" id="KW-0378">Hydrolase</keyword>
<dbReference type="InterPro" id="IPR027417">
    <property type="entry name" value="P-loop_NTPase"/>
</dbReference>
<comment type="similarity">
    <text evidence="1 6 7">Belongs to the TRAFAC class TrmE-Era-EngA-EngB-Septin-like GTPase superfamily. TrmE GTPase family.</text>
</comment>
<evidence type="ECO:0000256" key="6">
    <source>
        <dbReference type="HAMAP-Rule" id="MF_00379"/>
    </source>
</evidence>
<dbReference type="PANTHER" id="PTHR42714">
    <property type="entry name" value="TRNA MODIFICATION GTPASE GTPBP3"/>
    <property type="match status" value="1"/>
</dbReference>
<keyword evidence="9" id="KW-1185">Reference proteome</keyword>
<keyword evidence="2 6" id="KW-0819">tRNA processing</keyword>
<dbReference type="Pfam" id="PF10396">
    <property type="entry name" value="TrmE_N"/>
    <property type="match status" value="1"/>
</dbReference>
<comment type="subunit">
    <text evidence="6">Homodimer. Heterotetramer of two MnmE and two MnmG subunits.</text>
</comment>
<evidence type="ECO:0000256" key="7">
    <source>
        <dbReference type="RuleBase" id="RU003313"/>
    </source>
</evidence>
<dbReference type="GO" id="GO:0002098">
    <property type="term" value="P:tRNA wobble uridine modification"/>
    <property type="evidence" value="ECO:0007669"/>
    <property type="project" value="TreeGrafter"/>
</dbReference>
<feature type="binding site" evidence="6">
    <location>
        <position position="120"/>
    </location>
    <ligand>
        <name>(6S)-5-formyl-5,6,7,8-tetrahydrofolate</name>
        <dbReference type="ChEBI" id="CHEBI:57457"/>
    </ligand>
</feature>
<dbReference type="NCBIfam" id="TIGR00450">
    <property type="entry name" value="mnmE_trmE_thdF"/>
    <property type="match status" value="1"/>
</dbReference>
<keyword evidence="3 6" id="KW-0547">Nucleotide-binding</keyword>
<evidence type="ECO:0000256" key="4">
    <source>
        <dbReference type="ARBA" id="ARBA00022958"/>
    </source>
</evidence>
<feature type="binding site" evidence="6">
    <location>
        <position position="250"/>
    </location>
    <ligand>
        <name>K(+)</name>
        <dbReference type="ChEBI" id="CHEBI:29103"/>
    </ligand>
</feature>
<dbReference type="InterPro" id="IPR006073">
    <property type="entry name" value="GTP-bd"/>
</dbReference>
<comment type="function">
    <text evidence="6">Exhibits a very high intrinsic GTPase hydrolysis rate. Involved in the addition of a carboxymethylaminomethyl (cmnm) group at the wobble position (U34) of certain tRNAs, forming tRNA-cmnm(5)s(2)U34.</text>
</comment>
<dbReference type="Gene3D" id="3.40.50.300">
    <property type="entry name" value="P-loop containing nucleotide triphosphate hydrolases"/>
    <property type="match status" value="1"/>
</dbReference>
<dbReference type="InterPro" id="IPR025867">
    <property type="entry name" value="MnmE_helical"/>
</dbReference>
<dbReference type="InterPro" id="IPR027368">
    <property type="entry name" value="MnmE_dom2"/>
</dbReference>
<dbReference type="GO" id="GO:0030488">
    <property type="term" value="P:tRNA methylation"/>
    <property type="evidence" value="ECO:0007669"/>
    <property type="project" value="TreeGrafter"/>
</dbReference>
<dbReference type="EC" id="3.6.-.-" evidence="6"/>
<proteinExistence type="inferred from homology"/>
<feature type="binding site" evidence="6">
    <location>
        <begin position="226"/>
        <end position="231"/>
    </location>
    <ligand>
        <name>GTP</name>
        <dbReference type="ChEBI" id="CHEBI:37565"/>
    </ligand>
</feature>
<dbReference type="Pfam" id="PF12631">
    <property type="entry name" value="MnmE_helical"/>
    <property type="match status" value="1"/>
</dbReference>
<dbReference type="GO" id="GO:0003924">
    <property type="term" value="F:GTPase activity"/>
    <property type="evidence" value="ECO:0007669"/>
    <property type="project" value="UniProtKB-UniRule"/>
</dbReference>
<dbReference type="PANTHER" id="PTHR42714:SF2">
    <property type="entry name" value="TRNA MODIFICATION GTPASE GTPBP3, MITOCHONDRIAL"/>
    <property type="match status" value="1"/>
</dbReference>
<evidence type="ECO:0000256" key="3">
    <source>
        <dbReference type="ARBA" id="ARBA00022741"/>
    </source>
</evidence>
<keyword evidence="6" id="KW-0460">Magnesium</keyword>
<feature type="binding site" evidence="6">
    <location>
        <position position="23"/>
    </location>
    <ligand>
        <name>(6S)-5-formyl-5,6,7,8-tetrahydrofolate</name>
        <dbReference type="ChEBI" id="CHEBI:57457"/>
    </ligand>
</feature>
<dbReference type="Pfam" id="PF01926">
    <property type="entry name" value="MMR_HSR1"/>
    <property type="match status" value="1"/>
</dbReference>
<evidence type="ECO:0000313" key="9">
    <source>
        <dbReference type="Proteomes" id="UP000077734"/>
    </source>
</evidence>
<dbReference type="PROSITE" id="PS51709">
    <property type="entry name" value="G_TRME"/>
    <property type="match status" value="1"/>
</dbReference>
<evidence type="ECO:0000256" key="5">
    <source>
        <dbReference type="ARBA" id="ARBA00023134"/>
    </source>
</evidence>
<gene>
    <name evidence="6" type="primary">mnmE</name>
    <name evidence="6" type="synonym">trmE</name>
    <name evidence="8" type="ORF">A1356_08490</name>
</gene>
<organism evidence="8 9">
    <name type="scientific">Methylomonas koyamae</name>
    <dbReference type="NCBI Taxonomy" id="702114"/>
    <lineage>
        <taxon>Bacteria</taxon>
        <taxon>Pseudomonadati</taxon>
        <taxon>Pseudomonadota</taxon>
        <taxon>Gammaproteobacteria</taxon>
        <taxon>Methylococcales</taxon>
        <taxon>Methylococcaceae</taxon>
        <taxon>Methylomonas</taxon>
    </lineage>
</organism>
<evidence type="ECO:0000313" key="8">
    <source>
        <dbReference type="EMBL" id="OAI27729.1"/>
    </source>
</evidence>
<dbReference type="InterPro" id="IPR005225">
    <property type="entry name" value="Small_GTP-bd"/>
</dbReference>
<feature type="binding site" evidence="6">
    <location>
        <position position="247"/>
    </location>
    <ligand>
        <name>K(+)</name>
        <dbReference type="ChEBI" id="CHEBI:29103"/>
    </ligand>
</feature>
<dbReference type="GO" id="GO:0005829">
    <property type="term" value="C:cytosol"/>
    <property type="evidence" value="ECO:0007669"/>
    <property type="project" value="TreeGrafter"/>
</dbReference>
<feature type="binding site" evidence="6">
    <location>
        <begin position="270"/>
        <end position="273"/>
    </location>
    <ligand>
        <name>GTP</name>
        <dbReference type="ChEBI" id="CHEBI:37565"/>
    </ligand>
</feature>
<feature type="binding site" evidence="6">
    <location>
        <begin position="245"/>
        <end position="251"/>
    </location>
    <ligand>
        <name>GTP</name>
        <dbReference type="ChEBI" id="CHEBI:37565"/>
    </ligand>
</feature>
<feature type="binding site" evidence="6">
    <location>
        <position position="446"/>
    </location>
    <ligand>
        <name>(6S)-5-formyl-5,6,7,8-tetrahydrofolate</name>
        <dbReference type="ChEBI" id="CHEBI:57457"/>
    </ligand>
</feature>
<feature type="binding site" evidence="6">
    <location>
        <position position="245"/>
    </location>
    <ligand>
        <name>K(+)</name>
        <dbReference type="ChEBI" id="CHEBI:29103"/>
    </ligand>
</feature>
<name>A0A291IMU2_9GAMM</name>
<dbReference type="Gene3D" id="3.30.1360.120">
    <property type="entry name" value="Probable tRNA modification gtpase trme, domain 1"/>
    <property type="match status" value="1"/>
</dbReference>
<accession>A0A291IMU2</accession>
<feature type="binding site" evidence="6">
    <location>
        <position position="81"/>
    </location>
    <ligand>
        <name>(6S)-5-formyl-5,6,7,8-tetrahydrofolate</name>
        <dbReference type="ChEBI" id="CHEBI:57457"/>
    </ligand>
</feature>
<dbReference type="GO" id="GO:0005525">
    <property type="term" value="F:GTP binding"/>
    <property type="evidence" value="ECO:0007669"/>
    <property type="project" value="UniProtKB-UniRule"/>
</dbReference>
<dbReference type="NCBIfam" id="TIGR00231">
    <property type="entry name" value="small_GTP"/>
    <property type="match status" value="1"/>
</dbReference>
<feature type="binding site" evidence="6">
    <location>
        <position position="230"/>
    </location>
    <ligand>
        <name>Mg(2+)</name>
        <dbReference type="ChEBI" id="CHEBI:18420"/>
    </ligand>
</feature>
<protein>
    <recommendedName>
        <fullName evidence="6">tRNA modification GTPase MnmE</fullName>
        <ecNumber evidence="6">3.6.-.-</ecNumber>
    </recommendedName>
</protein>
<feature type="binding site" evidence="6">
    <location>
        <position position="226"/>
    </location>
    <ligand>
        <name>K(+)</name>
        <dbReference type="ChEBI" id="CHEBI:29103"/>
    </ligand>
</feature>
<dbReference type="Proteomes" id="UP000077734">
    <property type="component" value="Unassembled WGS sequence"/>
</dbReference>
<dbReference type="EMBL" id="LUUL01000062">
    <property type="protein sequence ID" value="OAI27729.1"/>
    <property type="molecule type" value="Genomic_DNA"/>
</dbReference>
<dbReference type="InterPro" id="IPR004520">
    <property type="entry name" value="GTPase_MnmE"/>
</dbReference>
<dbReference type="GO" id="GO:0046872">
    <property type="term" value="F:metal ion binding"/>
    <property type="evidence" value="ECO:0007669"/>
    <property type="project" value="UniProtKB-KW"/>
</dbReference>
<evidence type="ECO:0000256" key="1">
    <source>
        <dbReference type="ARBA" id="ARBA00011043"/>
    </source>
</evidence>
<dbReference type="SUPFAM" id="SSF52540">
    <property type="entry name" value="P-loop containing nucleoside triphosphate hydrolases"/>
    <property type="match status" value="1"/>
</dbReference>
<dbReference type="AlphaFoldDB" id="A0A291IMU2"/>
<dbReference type="KEGG" id="mko:MKLM6_3538"/>
<dbReference type="InterPro" id="IPR027266">
    <property type="entry name" value="TrmE/GcvT-like"/>
</dbReference>
<comment type="cofactor">
    <cofactor evidence="6">
        <name>K(+)</name>
        <dbReference type="ChEBI" id="CHEBI:29103"/>
    </cofactor>
    <text evidence="6">Binds 1 potassium ion per subunit.</text>
</comment>
<dbReference type="Gene3D" id="1.20.120.430">
    <property type="entry name" value="tRNA modification GTPase MnmE domain 2"/>
    <property type="match status" value="1"/>
</dbReference>
<comment type="caution">
    <text evidence="6">Lacks conserved residue(s) required for the propagation of feature annotation.</text>
</comment>
<comment type="caution">
    <text evidence="8">The sequence shown here is derived from an EMBL/GenBank/DDBJ whole genome shotgun (WGS) entry which is preliminary data.</text>
</comment>
<dbReference type="RefSeq" id="WP_064026069.1">
    <property type="nucleotide sequence ID" value="NZ_CP023669.1"/>
</dbReference>
<dbReference type="NCBIfam" id="NF003661">
    <property type="entry name" value="PRK05291.1-3"/>
    <property type="match status" value="1"/>
</dbReference>
<comment type="subcellular location">
    <subcellularLocation>
        <location evidence="6">Cytoplasm</location>
    </subcellularLocation>
</comment>
<evidence type="ECO:0000256" key="2">
    <source>
        <dbReference type="ARBA" id="ARBA00022694"/>
    </source>
</evidence>
<dbReference type="CDD" id="cd04164">
    <property type="entry name" value="trmE"/>
    <property type="match status" value="1"/>
</dbReference>
<dbReference type="HAMAP" id="MF_00379">
    <property type="entry name" value="GTPase_MnmE"/>
    <property type="match status" value="1"/>
</dbReference>
<keyword evidence="6" id="KW-0963">Cytoplasm</keyword>
<keyword evidence="5 6" id="KW-0342">GTP-binding</keyword>